<dbReference type="STRING" id="1423730.FC75_GL001247"/>
<dbReference type="EMBL" id="AYZJ01000023">
    <property type="protein sequence ID" value="KRN24446.1"/>
    <property type="molecule type" value="Genomic_DNA"/>
</dbReference>
<gene>
    <name evidence="4" type="ORF">FC75_GL001247</name>
</gene>
<keyword evidence="2" id="KW-0732">Signal</keyword>
<feature type="chain" id="PRO_5006416821" description="WxL domain-containing protein" evidence="2">
    <location>
        <begin position="29"/>
        <end position="246"/>
    </location>
</feature>
<dbReference type="RefSeq" id="WP_054661283.1">
    <property type="nucleotide sequence ID" value="NZ_AYZJ01000023.1"/>
</dbReference>
<name>A0A0R2F8F6_9LACO</name>
<evidence type="ECO:0000259" key="3">
    <source>
        <dbReference type="Pfam" id="PF13731"/>
    </source>
</evidence>
<comment type="caution">
    <text evidence="4">The sequence shown here is derived from an EMBL/GenBank/DDBJ whole genome shotgun (WGS) entry which is preliminary data.</text>
</comment>
<accession>A0A0R2F8F6</accession>
<keyword evidence="5" id="KW-1185">Reference proteome</keyword>
<sequence>MKKTLFVTAAVVAMTAAGALTGVQSVFAADANGNAQGTTNAEFKVEAGSGGTDGGDTGNDKDLILNKIPDLRFNLDGTSNGADPKVGNIISGVTLKYADGNVETKTNDNAENQKGLIEVLDYRGTNAGWNLSAQVGKPTNGKTTLEGTLTLHAPISMFTNADVTAAGNTVAGTLTAGGANVQIWQAKAAVAGTDAQHPATPGEGAGTNDATVDNGTTFDIASNASATTGQYDALVTWTLAGTPEMN</sequence>
<dbReference type="InterPro" id="IPR027994">
    <property type="entry name" value="WxL_dom"/>
</dbReference>
<proteinExistence type="predicted"/>
<dbReference type="OrthoDB" id="2320516at2"/>
<evidence type="ECO:0000256" key="2">
    <source>
        <dbReference type="SAM" id="SignalP"/>
    </source>
</evidence>
<feature type="domain" description="WxL" evidence="3">
    <location>
        <begin position="56"/>
        <end position="243"/>
    </location>
</feature>
<reference evidence="4 5" key="1">
    <citation type="journal article" date="2015" name="Genome Announc.">
        <title>Expanding the biotechnology potential of lactobacilli through comparative genomics of 213 strains and associated genera.</title>
        <authorList>
            <person name="Sun Z."/>
            <person name="Harris H.M."/>
            <person name="McCann A."/>
            <person name="Guo C."/>
            <person name="Argimon S."/>
            <person name="Zhang W."/>
            <person name="Yang X."/>
            <person name="Jeffery I.B."/>
            <person name="Cooney J.C."/>
            <person name="Kagawa T.F."/>
            <person name="Liu W."/>
            <person name="Song Y."/>
            <person name="Salvetti E."/>
            <person name="Wrobel A."/>
            <person name="Rasinkangas P."/>
            <person name="Parkhill J."/>
            <person name="Rea M.C."/>
            <person name="O'Sullivan O."/>
            <person name="Ritari J."/>
            <person name="Douillard F.P."/>
            <person name="Paul Ross R."/>
            <person name="Yang R."/>
            <person name="Briner A.E."/>
            <person name="Felis G.E."/>
            <person name="de Vos W.M."/>
            <person name="Barrangou R."/>
            <person name="Klaenhammer T.R."/>
            <person name="Caufield P.W."/>
            <person name="Cui Y."/>
            <person name="Zhang H."/>
            <person name="O'Toole P.W."/>
        </authorList>
    </citation>
    <scope>NUCLEOTIDE SEQUENCE [LARGE SCALE GENOMIC DNA]</scope>
    <source>
        <strain evidence="4 5">DSM 22697</strain>
    </source>
</reference>
<feature type="signal peptide" evidence="2">
    <location>
        <begin position="1"/>
        <end position="28"/>
    </location>
</feature>
<evidence type="ECO:0000313" key="4">
    <source>
        <dbReference type="EMBL" id="KRN24446.1"/>
    </source>
</evidence>
<organism evidence="4 5">
    <name type="scientific">Lacticaseibacillus camelliae DSM 22697 = JCM 13995</name>
    <dbReference type="NCBI Taxonomy" id="1423730"/>
    <lineage>
        <taxon>Bacteria</taxon>
        <taxon>Bacillati</taxon>
        <taxon>Bacillota</taxon>
        <taxon>Bacilli</taxon>
        <taxon>Lactobacillales</taxon>
        <taxon>Lactobacillaceae</taxon>
        <taxon>Lacticaseibacillus</taxon>
    </lineage>
</organism>
<dbReference type="AlphaFoldDB" id="A0A0R2F8F6"/>
<protein>
    <recommendedName>
        <fullName evidence="3">WxL domain-containing protein</fullName>
    </recommendedName>
</protein>
<evidence type="ECO:0000256" key="1">
    <source>
        <dbReference type="SAM" id="MobiDB-lite"/>
    </source>
</evidence>
<evidence type="ECO:0000313" key="5">
    <source>
        <dbReference type="Proteomes" id="UP000050865"/>
    </source>
</evidence>
<dbReference type="PATRIC" id="fig|1423730.4.peg.1303"/>
<dbReference type="Proteomes" id="UP000050865">
    <property type="component" value="Unassembled WGS sequence"/>
</dbReference>
<feature type="region of interest" description="Disordered" evidence="1">
    <location>
        <begin position="192"/>
        <end position="211"/>
    </location>
</feature>
<dbReference type="Pfam" id="PF13731">
    <property type="entry name" value="WxL"/>
    <property type="match status" value="1"/>
</dbReference>